<dbReference type="GO" id="GO:0012505">
    <property type="term" value="C:endomembrane system"/>
    <property type="evidence" value="ECO:0007669"/>
    <property type="project" value="UniProtKB-SubCell"/>
</dbReference>
<feature type="transmembrane region" description="Helical" evidence="7">
    <location>
        <begin position="6"/>
        <end position="25"/>
    </location>
</feature>
<feature type="transmembrane region" description="Helical" evidence="7">
    <location>
        <begin position="87"/>
        <end position="111"/>
    </location>
</feature>
<evidence type="ECO:0000256" key="6">
    <source>
        <dbReference type="ARBA" id="ARBA00023136"/>
    </source>
</evidence>
<dbReference type="RefSeq" id="WP_099555318.1">
    <property type="nucleotide sequence ID" value="NZ_LT960614.1"/>
</dbReference>
<dbReference type="PANTHER" id="PTHR21624:SF1">
    <property type="entry name" value="ALKYLGLYCEROL MONOOXYGENASE"/>
    <property type="match status" value="1"/>
</dbReference>
<accession>A0A2C9D381</accession>
<keyword evidence="3 7" id="KW-1133">Transmembrane helix</keyword>
<evidence type="ECO:0000259" key="8">
    <source>
        <dbReference type="Pfam" id="PF04116"/>
    </source>
</evidence>
<sequence length="272" mass="31166">MQEASLRLLIFLGIFTVVALIEWFLPKRVPRESRWTRWKVNLSILLLDVVIQRLTLGAAAYVTAIYAEEHGWGLFHLLDWPPLLEGLLGFLILDFAIYLQHVLSHALPVFWRLHQVHHTDLDVDLTTGTRFHPIEILVSLLWKIGLVAALGIGPWTVVIFEATLNGAAVFSHANVRIPERIDRVLRWFVVTPDMHRVHHSVYPRETNSNFGFFLSVWDRLCGTFIDQPKDGHEAMTIGLPAYRNQAKLGLGTLLAMPFWRRLIRSSGKADRD</sequence>
<dbReference type="GO" id="GO:0050479">
    <property type="term" value="F:glyceryl-ether monooxygenase activity"/>
    <property type="evidence" value="ECO:0007669"/>
    <property type="project" value="TreeGrafter"/>
</dbReference>
<dbReference type="OrthoDB" id="9770329at2"/>
<dbReference type="InterPro" id="IPR006694">
    <property type="entry name" value="Fatty_acid_hydroxylase"/>
</dbReference>
<dbReference type="AlphaFoldDB" id="A0A2C9D381"/>
<keyword evidence="6 7" id="KW-0472">Membrane</keyword>
<dbReference type="Pfam" id="PF04116">
    <property type="entry name" value="FA_hydroxylase"/>
    <property type="match status" value="1"/>
</dbReference>
<evidence type="ECO:0000256" key="4">
    <source>
        <dbReference type="ARBA" id="ARBA00023002"/>
    </source>
</evidence>
<evidence type="ECO:0000256" key="5">
    <source>
        <dbReference type="ARBA" id="ARBA00023098"/>
    </source>
</evidence>
<organism evidence="9 10">
    <name type="scientific">Hartmannibacter diazotrophicus</name>
    <dbReference type="NCBI Taxonomy" id="1482074"/>
    <lineage>
        <taxon>Bacteria</taxon>
        <taxon>Pseudomonadati</taxon>
        <taxon>Pseudomonadota</taxon>
        <taxon>Alphaproteobacteria</taxon>
        <taxon>Hyphomicrobiales</taxon>
        <taxon>Pleomorphomonadaceae</taxon>
        <taxon>Hartmannibacter</taxon>
    </lineage>
</organism>
<keyword evidence="10" id="KW-1185">Reference proteome</keyword>
<keyword evidence="2 7" id="KW-0812">Transmembrane</keyword>
<reference evidence="10" key="1">
    <citation type="submission" date="2017-09" db="EMBL/GenBank/DDBJ databases">
        <title>Genome sequence of Nannocystis excedens DSM 71.</title>
        <authorList>
            <person name="Blom J."/>
        </authorList>
    </citation>
    <scope>NUCLEOTIDE SEQUENCE [LARGE SCALE GENOMIC DNA]</scope>
    <source>
        <strain evidence="10">type strain: E19</strain>
    </source>
</reference>
<dbReference type="GO" id="GO:0006643">
    <property type="term" value="P:membrane lipid metabolic process"/>
    <property type="evidence" value="ECO:0007669"/>
    <property type="project" value="TreeGrafter"/>
</dbReference>
<evidence type="ECO:0000313" key="9">
    <source>
        <dbReference type="EMBL" id="SON54762.1"/>
    </source>
</evidence>
<gene>
    <name evidence="9" type="ORF">HDIA_1221</name>
</gene>
<feature type="transmembrane region" description="Helical" evidence="7">
    <location>
        <begin position="45"/>
        <end position="67"/>
    </location>
</feature>
<evidence type="ECO:0000256" key="2">
    <source>
        <dbReference type="ARBA" id="ARBA00022692"/>
    </source>
</evidence>
<dbReference type="GO" id="GO:0016020">
    <property type="term" value="C:membrane"/>
    <property type="evidence" value="ECO:0007669"/>
    <property type="project" value="GOC"/>
</dbReference>
<dbReference type="GO" id="GO:0005506">
    <property type="term" value="F:iron ion binding"/>
    <property type="evidence" value="ECO:0007669"/>
    <property type="project" value="InterPro"/>
</dbReference>
<keyword evidence="4" id="KW-0560">Oxidoreductase</keyword>
<dbReference type="KEGG" id="hdi:HDIA_1221"/>
<evidence type="ECO:0000256" key="3">
    <source>
        <dbReference type="ARBA" id="ARBA00022989"/>
    </source>
</evidence>
<dbReference type="EMBL" id="LT960614">
    <property type="protein sequence ID" value="SON54762.1"/>
    <property type="molecule type" value="Genomic_DNA"/>
</dbReference>
<feature type="domain" description="Fatty acid hydroxylase" evidence="8">
    <location>
        <begin position="87"/>
        <end position="223"/>
    </location>
</feature>
<dbReference type="Proteomes" id="UP000223606">
    <property type="component" value="Chromosome 1"/>
</dbReference>
<name>A0A2C9D381_9HYPH</name>
<feature type="transmembrane region" description="Helical" evidence="7">
    <location>
        <begin position="140"/>
        <end position="160"/>
    </location>
</feature>
<dbReference type="InterPro" id="IPR051689">
    <property type="entry name" value="Sterol_desaturase/TMEM195"/>
</dbReference>
<dbReference type="GO" id="GO:0008610">
    <property type="term" value="P:lipid biosynthetic process"/>
    <property type="evidence" value="ECO:0007669"/>
    <property type="project" value="InterPro"/>
</dbReference>
<proteinExistence type="predicted"/>
<evidence type="ECO:0000313" key="10">
    <source>
        <dbReference type="Proteomes" id="UP000223606"/>
    </source>
</evidence>
<protein>
    <submittedName>
        <fullName evidence="9">Fatty acid hydroxylase superfamily protein</fullName>
    </submittedName>
</protein>
<evidence type="ECO:0000256" key="1">
    <source>
        <dbReference type="ARBA" id="ARBA00004127"/>
    </source>
</evidence>
<evidence type="ECO:0000256" key="7">
    <source>
        <dbReference type="SAM" id="Phobius"/>
    </source>
</evidence>
<dbReference type="PANTHER" id="PTHR21624">
    <property type="entry name" value="STEROL DESATURASE-RELATED PROTEIN"/>
    <property type="match status" value="1"/>
</dbReference>
<keyword evidence="5" id="KW-0443">Lipid metabolism</keyword>
<comment type="subcellular location">
    <subcellularLocation>
        <location evidence="1">Endomembrane system</location>
        <topology evidence="1">Multi-pass membrane protein</topology>
    </subcellularLocation>
</comment>